<evidence type="ECO:0000313" key="1">
    <source>
        <dbReference type="EMBL" id="JAH34153.1"/>
    </source>
</evidence>
<protein>
    <submittedName>
        <fullName evidence="1">Uncharacterized protein</fullName>
    </submittedName>
</protein>
<reference evidence="1" key="1">
    <citation type="submission" date="2014-11" db="EMBL/GenBank/DDBJ databases">
        <authorList>
            <person name="Amaro Gonzalez C."/>
        </authorList>
    </citation>
    <scope>NUCLEOTIDE SEQUENCE</scope>
</reference>
<reference evidence="1" key="2">
    <citation type="journal article" date="2015" name="Fish Shellfish Immunol.">
        <title>Early steps in the European eel (Anguilla anguilla)-Vibrio vulnificus interaction in the gills: Role of the RtxA13 toxin.</title>
        <authorList>
            <person name="Callol A."/>
            <person name="Pajuelo D."/>
            <person name="Ebbesson L."/>
            <person name="Teles M."/>
            <person name="MacKenzie S."/>
            <person name="Amaro C."/>
        </authorList>
    </citation>
    <scope>NUCLEOTIDE SEQUENCE</scope>
</reference>
<dbReference type="EMBL" id="GBXM01074424">
    <property type="protein sequence ID" value="JAH34153.1"/>
    <property type="molecule type" value="Transcribed_RNA"/>
</dbReference>
<name>A0A0E9S0U9_ANGAN</name>
<sequence>MMITSMPTTCRFV</sequence>
<organism evidence="1">
    <name type="scientific">Anguilla anguilla</name>
    <name type="common">European freshwater eel</name>
    <name type="synonym">Muraena anguilla</name>
    <dbReference type="NCBI Taxonomy" id="7936"/>
    <lineage>
        <taxon>Eukaryota</taxon>
        <taxon>Metazoa</taxon>
        <taxon>Chordata</taxon>
        <taxon>Craniata</taxon>
        <taxon>Vertebrata</taxon>
        <taxon>Euteleostomi</taxon>
        <taxon>Actinopterygii</taxon>
        <taxon>Neopterygii</taxon>
        <taxon>Teleostei</taxon>
        <taxon>Anguilliformes</taxon>
        <taxon>Anguillidae</taxon>
        <taxon>Anguilla</taxon>
    </lineage>
</organism>
<proteinExistence type="predicted"/>
<accession>A0A0E9S0U9</accession>